<dbReference type="InterPro" id="IPR054502">
    <property type="entry name" value="bHLH-TF_ACT-like_plant"/>
</dbReference>
<dbReference type="OrthoDB" id="690068at2759"/>
<keyword evidence="7" id="KW-1185">Reference proteome</keyword>
<comment type="caution">
    <text evidence="6">The sequence shown here is derived from an EMBL/GenBank/DDBJ whole genome shotgun (WGS) entry which is preliminary data.</text>
</comment>
<dbReference type="AlphaFoldDB" id="A0A835A3U1"/>
<name>A0A835A3U1_TETSI</name>
<proteinExistence type="predicted"/>
<dbReference type="EMBL" id="JABCRI010000001">
    <property type="protein sequence ID" value="KAF8414051.1"/>
    <property type="molecule type" value="Genomic_DNA"/>
</dbReference>
<dbReference type="Proteomes" id="UP000655225">
    <property type="component" value="Unassembled WGS sequence"/>
</dbReference>
<dbReference type="OMA" id="IGERKLW"/>
<dbReference type="GO" id="GO:0046983">
    <property type="term" value="F:protein dimerization activity"/>
    <property type="evidence" value="ECO:0007669"/>
    <property type="project" value="InterPro"/>
</dbReference>
<dbReference type="PANTHER" id="PTHR31945">
    <property type="entry name" value="TRANSCRIPTION FACTOR SCREAM2-RELATED"/>
    <property type="match status" value="1"/>
</dbReference>
<evidence type="ECO:0000256" key="4">
    <source>
        <dbReference type="ARBA" id="ARBA00023242"/>
    </source>
</evidence>
<dbReference type="SUPFAM" id="SSF47459">
    <property type="entry name" value="HLH, helix-loop-helix DNA-binding domain"/>
    <property type="match status" value="1"/>
</dbReference>
<dbReference type="GO" id="GO:0003700">
    <property type="term" value="F:DNA-binding transcription factor activity"/>
    <property type="evidence" value="ECO:0007669"/>
    <property type="project" value="TreeGrafter"/>
</dbReference>
<keyword evidence="3" id="KW-0804">Transcription</keyword>
<dbReference type="InterPro" id="IPR036638">
    <property type="entry name" value="HLH_DNA-bd_sf"/>
</dbReference>
<keyword evidence="4" id="KW-0539">Nucleus</keyword>
<evidence type="ECO:0000256" key="1">
    <source>
        <dbReference type="ARBA" id="ARBA00004123"/>
    </source>
</evidence>
<dbReference type="GO" id="GO:0005634">
    <property type="term" value="C:nucleus"/>
    <property type="evidence" value="ECO:0007669"/>
    <property type="project" value="UniProtKB-SubCell"/>
</dbReference>
<dbReference type="InterPro" id="IPR051358">
    <property type="entry name" value="TF_AMS/ICE1/BHLH6-like"/>
</dbReference>
<evidence type="ECO:0000313" key="6">
    <source>
        <dbReference type="EMBL" id="KAF8414051.1"/>
    </source>
</evidence>
<organism evidence="6 7">
    <name type="scientific">Tetracentron sinense</name>
    <name type="common">Spur-leaf</name>
    <dbReference type="NCBI Taxonomy" id="13715"/>
    <lineage>
        <taxon>Eukaryota</taxon>
        <taxon>Viridiplantae</taxon>
        <taxon>Streptophyta</taxon>
        <taxon>Embryophyta</taxon>
        <taxon>Tracheophyta</taxon>
        <taxon>Spermatophyta</taxon>
        <taxon>Magnoliopsida</taxon>
        <taxon>Trochodendrales</taxon>
        <taxon>Trochodendraceae</taxon>
        <taxon>Tetracentron</taxon>
    </lineage>
</organism>
<dbReference type="PANTHER" id="PTHR31945:SF20">
    <property type="entry name" value="TRANSCRIPTION FACTOR DYT1"/>
    <property type="match status" value="1"/>
</dbReference>
<gene>
    <name evidence="6" type="ORF">HHK36_002050</name>
</gene>
<sequence>MKLDDRLKTLRSLKKATIITDAITYIGGLQKQVKGLSEQLLEMEVLSEEEEKLGKEEHEIQQCKIEVDVKVSGIYGNKLWIQIICEKKRGGFTKLVEAISDLGFEVTDTNFTTSGGAALISFCVEVRLEAMFYCGQMGDSYFCAPMI</sequence>
<reference evidence="6 7" key="1">
    <citation type="submission" date="2020-04" db="EMBL/GenBank/DDBJ databases">
        <title>Plant Genome Project.</title>
        <authorList>
            <person name="Zhang R.-G."/>
        </authorList>
    </citation>
    <scope>NUCLEOTIDE SEQUENCE [LARGE SCALE GENOMIC DNA]</scope>
    <source>
        <strain evidence="6">YNK0</strain>
        <tissue evidence="6">Leaf</tissue>
    </source>
</reference>
<evidence type="ECO:0000259" key="5">
    <source>
        <dbReference type="Pfam" id="PF22754"/>
    </source>
</evidence>
<evidence type="ECO:0000313" key="7">
    <source>
        <dbReference type="Proteomes" id="UP000655225"/>
    </source>
</evidence>
<comment type="subcellular location">
    <subcellularLocation>
        <location evidence="1">Nucleus</location>
    </subcellularLocation>
</comment>
<accession>A0A835A3U1</accession>
<protein>
    <recommendedName>
        <fullName evidence="5">Plant bHLH transcription factor ACT-like domain-containing protein</fullName>
    </recommendedName>
</protein>
<evidence type="ECO:0000256" key="3">
    <source>
        <dbReference type="ARBA" id="ARBA00023163"/>
    </source>
</evidence>
<dbReference type="Pfam" id="PF22754">
    <property type="entry name" value="bHLH-TF_ACT-like_plant"/>
    <property type="match status" value="1"/>
</dbReference>
<evidence type="ECO:0000256" key="2">
    <source>
        <dbReference type="ARBA" id="ARBA00023015"/>
    </source>
</evidence>
<keyword evidence="2" id="KW-0805">Transcription regulation</keyword>
<dbReference type="GO" id="GO:0043565">
    <property type="term" value="F:sequence-specific DNA binding"/>
    <property type="evidence" value="ECO:0007669"/>
    <property type="project" value="TreeGrafter"/>
</dbReference>
<feature type="domain" description="Plant bHLH transcription factor ACT-like" evidence="5">
    <location>
        <begin position="68"/>
        <end position="125"/>
    </location>
</feature>